<name>A0ABD0L5B7_9CAEN</name>
<keyword evidence="2" id="KW-1185">Reference proteome</keyword>
<reference evidence="1 2" key="1">
    <citation type="journal article" date="2023" name="Sci. Data">
        <title>Genome assembly of the Korean intertidal mud-creeper Batillaria attramentaria.</title>
        <authorList>
            <person name="Patra A.K."/>
            <person name="Ho P.T."/>
            <person name="Jun S."/>
            <person name="Lee S.J."/>
            <person name="Kim Y."/>
            <person name="Won Y.J."/>
        </authorList>
    </citation>
    <scope>NUCLEOTIDE SEQUENCE [LARGE SCALE GENOMIC DNA]</scope>
    <source>
        <strain evidence="1">Wonlab-2016</strain>
    </source>
</reference>
<evidence type="ECO:0000313" key="1">
    <source>
        <dbReference type="EMBL" id="KAK7494774.1"/>
    </source>
</evidence>
<dbReference type="EMBL" id="JACVVK020000080">
    <property type="protein sequence ID" value="KAK7494774.1"/>
    <property type="molecule type" value="Genomic_DNA"/>
</dbReference>
<gene>
    <name evidence="1" type="ORF">BaRGS_00013901</name>
</gene>
<evidence type="ECO:0000313" key="2">
    <source>
        <dbReference type="Proteomes" id="UP001519460"/>
    </source>
</evidence>
<dbReference type="Proteomes" id="UP001519460">
    <property type="component" value="Unassembled WGS sequence"/>
</dbReference>
<dbReference type="AlphaFoldDB" id="A0ABD0L5B7"/>
<proteinExistence type="predicted"/>
<comment type="caution">
    <text evidence="1">The sequence shown here is derived from an EMBL/GenBank/DDBJ whole genome shotgun (WGS) entry which is preliminary data.</text>
</comment>
<organism evidence="1 2">
    <name type="scientific">Batillaria attramentaria</name>
    <dbReference type="NCBI Taxonomy" id="370345"/>
    <lineage>
        <taxon>Eukaryota</taxon>
        <taxon>Metazoa</taxon>
        <taxon>Spiralia</taxon>
        <taxon>Lophotrochozoa</taxon>
        <taxon>Mollusca</taxon>
        <taxon>Gastropoda</taxon>
        <taxon>Caenogastropoda</taxon>
        <taxon>Sorbeoconcha</taxon>
        <taxon>Cerithioidea</taxon>
        <taxon>Batillariidae</taxon>
        <taxon>Batillaria</taxon>
    </lineage>
</organism>
<sequence length="107" mass="12320">MIYVGTVGHLNYLSVDSDRLDARVKCHLRREMFMRAYLKLPQSTSLFILASRIFFNGPKPHRQKLCRMLKNGRNIAQFQDKDQSPSHASTLELSLLNSADRRLCSPV</sequence>
<protein>
    <submittedName>
        <fullName evidence="1">Uncharacterized protein</fullName>
    </submittedName>
</protein>
<accession>A0ABD0L5B7</accession>